<dbReference type="GO" id="GO:0006897">
    <property type="term" value="P:endocytosis"/>
    <property type="evidence" value="ECO:0007669"/>
    <property type="project" value="InterPro"/>
</dbReference>
<dbReference type="Gene3D" id="1.10.10.60">
    <property type="entry name" value="Homeodomain-like"/>
    <property type="match status" value="1"/>
</dbReference>
<dbReference type="Gene3D" id="1.20.1410.10">
    <property type="entry name" value="I/LWEQ domain"/>
    <property type="match status" value="2"/>
</dbReference>
<dbReference type="GO" id="GO:0003677">
    <property type="term" value="F:DNA binding"/>
    <property type="evidence" value="ECO:0007669"/>
    <property type="project" value="UniProtKB-UniRule"/>
</dbReference>
<evidence type="ECO:0000256" key="5">
    <source>
        <dbReference type="SAM" id="MobiDB-lite"/>
    </source>
</evidence>
<dbReference type="GO" id="GO:0080025">
    <property type="term" value="F:phosphatidylinositol-3,5-bisphosphate binding"/>
    <property type="evidence" value="ECO:0007669"/>
    <property type="project" value="TreeGrafter"/>
</dbReference>
<keyword evidence="9" id="KW-1185">Reference proteome</keyword>
<dbReference type="SMART" id="SM00307">
    <property type="entry name" value="ILWEQ"/>
    <property type="match status" value="1"/>
</dbReference>
<evidence type="ECO:0000313" key="8">
    <source>
        <dbReference type="EMBL" id="CAG2223508.1"/>
    </source>
</evidence>
<dbReference type="OrthoDB" id="6123923at2759"/>
<comment type="subcellular location">
    <subcellularLocation>
        <location evidence="1">Cytoplasm</location>
    </subcellularLocation>
    <subcellularLocation>
        <location evidence="3 4">Nucleus</location>
    </subcellularLocation>
</comment>
<feature type="region of interest" description="Disordered" evidence="5">
    <location>
        <begin position="219"/>
        <end position="252"/>
    </location>
</feature>
<dbReference type="PROSITE" id="PS50945">
    <property type="entry name" value="I_LWEQ"/>
    <property type="match status" value="1"/>
</dbReference>
<dbReference type="InterPro" id="IPR002558">
    <property type="entry name" value="ILWEQ_dom"/>
</dbReference>
<evidence type="ECO:0000313" key="9">
    <source>
        <dbReference type="Proteomes" id="UP000683360"/>
    </source>
</evidence>
<dbReference type="Proteomes" id="UP000683360">
    <property type="component" value="Unassembled WGS sequence"/>
</dbReference>
<dbReference type="InterPro" id="IPR001356">
    <property type="entry name" value="HD"/>
</dbReference>
<dbReference type="InterPro" id="IPR030224">
    <property type="entry name" value="Sla2_fam"/>
</dbReference>
<keyword evidence="2" id="KW-0963">Cytoplasm</keyword>
<feature type="region of interest" description="Disordered" evidence="5">
    <location>
        <begin position="1"/>
        <end position="21"/>
    </location>
</feature>
<protein>
    <submittedName>
        <fullName evidence="8">HIP1</fullName>
    </submittedName>
</protein>
<dbReference type="InterPro" id="IPR035964">
    <property type="entry name" value="I/LWEQ_dom_sf"/>
</dbReference>
<dbReference type="AlphaFoldDB" id="A0A8S3SSV9"/>
<feature type="domain" description="I/LWEQ" evidence="7">
    <location>
        <begin position="449"/>
        <end position="678"/>
    </location>
</feature>
<keyword evidence="3 4" id="KW-0238">DNA-binding</keyword>
<dbReference type="Pfam" id="PF00046">
    <property type="entry name" value="Homeodomain"/>
    <property type="match status" value="1"/>
</dbReference>
<organism evidence="8 9">
    <name type="scientific">Mytilus edulis</name>
    <name type="common">Blue mussel</name>
    <dbReference type="NCBI Taxonomy" id="6550"/>
    <lineage>
        <taxon>Eukaryota</taxon>
        <taxon>Metazoa</taxon>
        <taxon>Spiralia</taxon>
        <taxon>Lophotrochozoa</taxon>
        <taxon>Mollusca</taxon>
        <taxon>Bivalvia</taxon>
        <taxon>Autobranchia</taxon>
        <taxon>Pteriomorphia</taxon>
        <taxon>Mytilida</taxon>
        <taxon>Mytiloidea</taxon>
        <taxon>Mytilidae</taxon>
        <taxon>Mytilinae</taxon>
        <taxon>Mytilus</taxon>
    </lineage>
</organism>
<sequence>MKARSNTFSSPENMYEPSMPAGGDVQIVDSTCRIVCGSHQNETKAKKDVCSLSTESKDNVPLYKKVMEFVSSDNVAEGADSTILCHKESIEEKKNAPLESSQTYFTKKQIEILESHLINGRNPDFKILDVAKEAGISLQAAVIWFQNAKADATNQQGVKILDQQSCVSESDETLHSRNVVKKGTEARVGTVNQSLEYKDNSVPLHMEVDELILSDSFEEEEDDSETGLVSPETDFTEKTKSGGTRNKHSRRGQRTLFREYQLQALKFHFLRDQMPHTDTLIEIANSIGISEQVARVWFQNARAKKRRELKTKEKRRNFIRNRNFDINTKFKGQQNKLPNLDCSNSTMYMNEADKEDNTCSNQFGYQYKTNISDKPLGMMSVVTIKAEPEDIGESEKDSLIEIVDDSLPCLRSGGQDMLYNSLQNEDKGYQSMECRVVPENMNVEDFISSDQFDKKALPSLNKESTTKHAEIMDTEELIITDIREKEIGDTVDKEMESVTLAIHTADTRIGEIIGKTNGMDLKDKENILDSCADLIQAKSSQNEFYKNSHRWTERLLSITRSVGLGVTALIEAADKLVSGEGNSGKLIAYSKEIALCTAQLVVALEVKLERRSKKRETLSEASNRVIQNVGIIVGLAQEGLKDFDQQGRKVVFAGIVNDSVFLALIENQSLETQLSSHQ</sequence>
<evidence type="ECO:0000259" key="6">
    <source>
        <dbReference type="PROSITE" id="PS50071"/>
    </source>
</evidence>
<dbReference type="EMBL" id="CAJPWZ010001789">
    <property type="protein sequence ID" value="CAG2223508.1"/>
    <property type="molecule type" value="Genomic_DNA"/>
</dbReference>
<reference evidence="8" key="1">
    <citation type="submission" date="2021-03" db="EMBL/GenBank/DDBJ databases">
        <authorList>
            <person name="Bekaert M."/>
        </authorList>
    </citation>
    <scope>NUCLEOTIDE SEQUENCE</scope>
</reference>
<evidence type="ECO:0000259" key="7">
    <source>
        <dbReference type="PROSITE" id="PS50945"/>
    </source>
</evidence>
<evidence type="ECO:0000256" key="3">
    <source>
        <dbReference type="PROSITE-ProRule" id="PRU00108"/>
    </source>
</evidence>
<dbReference type="GO" id="GO:0005634">
    <property type="term" value="C:nucleus"/>
    <property type="evidence" value="ECO:0007669"/>
    <property type="project" value="UniProtKB-SubCell"/>
</dbReference>
<dbReference type="GO" id="GO:0030136">
    <property type="term" value="C:clathrin-coated vesicle"/>
    <property type="evidence" value="ECO:0007669"/>
    <property type="project" value="TreeGrafter"/>
</dbReference>
<feature type="compositionally biased region" description="Polar residues" evidence="5">
    <location>
        <begin position="1"/>
        <end position="12"/>
    </location>
</feature>
<keyword evidence="3 4" id="KW-0539">Nucleus</keyword>
<dbReference type="GO" id="GO:0032051">
    <property type="term" value="F:clathrin light chain binding"/>
    <property type="evidence" value="ECO:0007669"/>
    <property type="project" value="TreeGrafter"/>
</dbReference>
<dbReference type="Pfam" id="PF01608">
    <property type="entry name" value="I_LWEQ"/>
    <property type="match status" value="1"/>
</dbReference>
<evidence type="ECO:0000256" key="1">
    <source>
        <dbReference type="ARBA" id="ARBA00004496"/>
    </source>
</evidence>
<dbReference type="GO" id="GO:0030864">
    <property type="term" value="C:cortical actin cytoskeleton"/>
    <property type="evidence" value="ECO:0007669"/>
    <property type="project" value="TreeGrafter"/>
</dbReference>
<dbReference type="SUPFAM" id="SSF46689">
    <property type="entry name" value="Homeodomain-like"/>
    <property type="match status" value="2"/>
</dbReference>
<dbReference type="PROSITE" id="PS50071">
    <property type="entry name" value="HOMEOBOX_2"/>
    <property type="match status" value="1"/>
</dbReference>
<dbReference type="SUPFAM" id="SSF109885">
    <property type="entry name" value="I/LWEQ domain"/>
    <property type="match status" value="1"/>
</dbReference>
<dbReference type="SMART" id="SM00389">
    <property type="entry name" value="HOX"/>
    <property type="match status" value="2"/>
</dbReference>
<dbReference type="GO" id="GO:0043325">
    <property type="term" value="F:phosphatidylinositol-3,4-bisphosphate binding"/>
    <property type="evidence" value="ECO:0007669"/>
    <property type="project" value="TreeGrafter"/>
</dbReference>
<feature type="DNA-binding region" description="Homeobox" evidence="3">
    <location>
        <begin position="250"/>
        <end position="309"/>
    </location>
</feature>
<accession>A0A8S3SSV9</accession>
<evidence type="ECO:0000256" key="2">
    <source>
        <dbReference type="ARBA" id="ARBA00022490"/>
    </source>
</evidence>
<proteinExistence type="predicted"/>
<name>A0A8S3SSV9_MYTED</name>
<dbReference type="CDD" id="cd00086">
    <property type="entry name" value="homeodomain"/>
    <property type="match status" value="2"/>
</dbReference>
<gene>
    <name evidence="8" type="ORF">MEDL_36793</name>
</gene>
<dbReference type="GO" id="GO:0035615">
    <property type="term" value="F:clathrin adaptor activity"/>
    <property type="evidence" value="ECO:0007669"/>
    <property type="project" value="TreeGrafter"/>
</dbReference>
<evidence type="ECO:0000256" key="4">
    <source>
        <dbReference type="RuleBase" id="RU000682"/>
    </source>
</evidence>
<dbReference type="InterPro" id="IPR009057">
    <property type="entry name" value="Homeodomain-like_sf"/>
</dbReference>
<dbReference type="PANTHER" id="PTHR10407:SF15">
    <property type="entry name" value="HUNTINGTIN INTERACTING PROTEIN 1"/>
    <property type="match status" value="1"/>
</dbReference>
<feature type="domain" description="Homeobox" evidence="6">
    <location>
        <begin position="248"/>
        <end position="308"/>
    </location>
</feature>
<dbReference type="GO" id="GO:0007015">
    <property type="term" value="P:actin filament organization"/>
    <property type="evidence" value="ECO:0007669"/>
    <property type="project" value="TreeGrafter"/>
</dbReference>
<dbReference type="GO" id="GO:0048268">
    <property type="term" value="P:clathrin coat assembly"/>
    <property type="evidence" value="ECO:0007669"/>
    <property type="project" value="TreeGrafter"/>
</dbReference>
<comment type="caution">
    <text evidence="8">The sequence shown here is derived from an EMBL/GenBank/DDBJ whole genome shotgun (WGS) entry which is preliminary data.</text>
</comment>
<dbReference type="GO" id="GO:0051015">
    <property type="term" value="F:actin filament binding"/>
    <property type="evidence" value="ECO:0007669"/>
    <property type="project" value="TreeGrafter"/>
</dbReference>
<dbReference type="PANTHER" id="PTHR10407">
    <property type="entry name" value="HUNTINGTIN INTERACTING PROTEIN 1"/>
    <property type="match status" value="1"/>
</dbReference>
<keyword evidence="3 4" id="KW-0371">Homeobox</keyword>